<dbReference type="Pfam" id="PF06439">
    <property type="entry name" value="3keto-disac_hyd"/>
    <property type="match status" value="1"/>
</dbReference>
<evidence type="ECO:0000313" key="3">
    <source>
        <dbReference type="Proteomes" id="UP000317593"/>
    </source>
</evidence>
<feature type="domain" description="3-keto-alpha-glucoside-1,2-lyase/3-keto-2-hydroxy-glucal hydratase" evidence="1">
    <location>
        <begin position="46"/>
        <end position="235"/>
    </location>
</feature>
<reference evidence="2 3" key="1">
    <citation type="submission" date="2017-05" db="EMBL/GenBank/DDBJ databases">
        <authorList>
            <person name="Varghese N."/>
            <person name="Submissions S."/>
        </authorList>
    </citation>
    <scope>NUCLEOTIDE SEQUENCE [LARGE SCALE GENOMIC DNA]</scope>
    <source>
        <strain evidence="2 3">DSM 21194</strain>
    </source>
</reference>
<organism evidence="2 3">
    <name type="scientific">Fodinibius sediminis</name>
    <dbReference type="NCBI Taxonomy" id="1214077"/>
    <lineage>
        <taxon>Bacteria</taxon>
        <taxon>Pseudomonadati</taxon>
        <taxon>Balneolota</taxon>
        <taxon>Balneolia</taxon>
        <taxon>Balneolales</taxon>
        <taxon>Balneolaceae</taxon>
        <taxon>Fodinibius</taxon>
    </lineage>
</organism>
<dbReference type="PROSITE" id="PS51257">
    <property type="entry name" value="PROKAR_LIPOPROTEIN"/>
    <property type="match status" value="1"/>
</dbReference>
<name>A0A521BZV8_9BACT</name>
<dbReference type="AlphaFoldDB" id="A0A521BZV8"/>
<dbReference type="Gene3D" id="2.60.120.560">
    <property type="entry name" value="Exo-inulinase, domain 1"/>
    <property type="match status" value="1"/>
</dbReference>
<dbReference type="GO" id="GO:0016787">
    <property type="term" value="F:hydrolase activity"/>
    <property type="evidence" value="ECO:0007669"/>
    <property type="project" value="InterPro"/>
</dbReference>
<proteinExistence type="predicted"/>
<protein>
    <recommendedName>
        <fullName evidence="1">3-keto-alpha-glucoside-1,2-lyase/3-keto-2-hydroxy-glucal hydratase domain-containing protein</fullName>
    </recommendedName>
</protein>
<dbReference type="Proteomes" id="UP000317593">
    <property type="component" value="Unassembled WGS sequence"/>
</dbReference>
<accession>A0A521BZV8</accession>
<dbReference type="InterPro" id="IPR010496">
    <property type="entry name" value="AL/BT2_dom"/>
</dbReference>
<evidence type="ECO:0000313" key="2">
    <source>
        <dbReference type="EMBL" id="SMO52717.1"/>
    </source>
</evidence>
<dbReference type="RefSeq" id="WP_142713736.1">
    <property type="nucleotide sequence ID" value="NZ_FXTH01000004.1"/>
</dbReference>
<keyword evidence="3" id="KW-1185">Reference proteome</keyword>
<sequence length="241" mass="27394">MEPMRYPYLILLLVLIASCGQTEVPGDEETETDYQEEGYTALYSGNLSQWKGQISEDPRKIQEQIDGLSEEEQQQLQAKVDSTTFEHWYIQDGMILYDGTEGVGNIETRREYGDFALALEWKIGPKGDSGIYLRNMPQVQIWDPHHQGVGSGGLYNNDPRLAPLTTADKPVGEWNAMHMRMIGDSVWVTLNDQVVVDGEIMDNLWADYKQPAPGRGPIVLQSHGTPLWFRNVYIKELDESR</sequence>
<evidence type="ECO:0000259" key="1">
    <source>
        <dbReference type="Pfam" id="PF06439"/>
    </source>
</evidence>
<dbReference type="OrthoDB" id="9806233at2"/>
<gene>
    <name evidence="2" type="ORF">SAMN06265218_104230</name>
</gene>
<dbReference type="EMBL" id="FXTH01000004">
    <property type="protein sequence ID" value="SMO52717.1"/>
    <property type="molecule type" value="Genomic_DNA"/>
</dbReference>